<keyword evidence="5" id="KW-1185">Reference proteome</keyword>
<organism evidence="4 5">
    <name type="scientific">Paenibacillus cellulosilyticus</name>
    <dbReference type="NCBI Taxonomy" id="375489"/>
    <lineage>
        <taxon>Bacteria</taxon>
        <taxon>Bacillati</taxon>
        <taxon>Bacillota</taxon>
        <taxon>Bacilli</taxon>
        <taxon>Bacillales</taxon>
        <taxon>Paenibacillaceae</taxon>
        <taxon>Paenibacillus</taxon>
    </lineage>
</organism>
<keyword evidence="1 2" id="KW-0732">Signal</keyword>
<evidence type="ECO:0000256" key="2">
    <source>
        <dbReference type="SAM" id="SignalP"/>
    </source>
</evidence>
<feature type="domain" description="LysM" evidence="3">
    <location>
        <begin position="40"/>
        <end position="84"/>
    </location>
</feature>
<comment type="caution">
    <text evidence="4">The sequence shown here is derived from an EMBL/GenBank/DDBJ whole genome shotgun (WGS) entry which is preliminary data.</text>
</comment>
<protein>
    <submittedName>
        <fullName evidence="4">3D (Asp-Asp-Asp) domain-containing protein</fullName>
    </submittedName>
</protein>
<evidence type="ECO:0000256" key="1">
    <source>
        <dbReference type="ARBA" id="ARBA00022729"/>
    </source>
</evidence>
<dbReference type="PANTHER" id="PTHR39160:SF4">
    <property type="entry name" value="RESUSCITATION-PROMOTING FACTOR RPFB"/>
    <property type="match status" value="1"/>
</dbReference>
<name>A0A2V2Z0E6_9BACL</name>
<dbReference type="SMART" id="SM00257">
    <property type="entry name" value="LysM"/>
    <property type="match status" value="1"/>
</dbReference>
<feature type="chain" id="PRO_5016128649" evidence="2">
    <location>
        <begin position="39"/>
        <end position="228"/>
    </location>
</feature>
<sequence>MTQSSMKPFSKCLKQWARTAAAALLGVSIAWSAASADAASVHVATKTTTFWTLSQYYGLTVQQIAAANPNVNPNNIIEGQRLSIPTINNTFKLASTPATSVSTAASAVSNDSVTVSGKQYDVARTIQMTATAYSADPAENGGWGGLDYFGNSLKVGTVAVDPSQIPLGTKLYIVGYDFAGLPVGGMLATALDVGSAIKGNRIDMFVPGTASEVSNFGFQYVKVYVLES</sequence>
<dbReference type="SUPFAM" id="SSF50685">
    <property type="entry name" value="Barwin-like endoglucanases"/>
    <property type="match status" value="1"/>
</dbReference>
<evidence type="ECO:0000313" key="5">
    <source>
        <dbReference type="Proteomes" id="UP000246635"/>
    </source>
</evidence>
<evidence type="ECO:0000313" key="4">
    <source>
        <dbReference type="EMBL" id="PWW07517.1"/>
    </source>
</evidence>
<dbReference type="PROSITE" id="PS51782">
    <property type="entry name" value="LYSM"/>
    <property type="match status" value="1"/>
</dbReference>
<dbReference type="InterPro" id="IPR010611">
    <property type="entry name" value="3D_dom"/>
</dbReference>
<dbReference type="InterPro" id="IPR018392">
    <property type="entry name" value="LysM"/>
</dbReference>
<dbReference type="InterPro" id="IPR036779">
    <property type="entry name" value="LysM_dom_sf"/>
</dbReference>
<dbReference type="Pfam" id="PF01476">
    <property type="entry name" value="LysM"/>
    <property type="match status" value="1"/>
</dbReference>
<dbReference type="InterPro" id="IPR051933">
    <property type="entry name" value="Resuscitation_pf_RpfB"/>
</dbReference>
<dbReference type="GO" id="GO:0009254">
    <property type="term" value="P:peptidoglycan turnover"/>
    <property type="evidence" value="ECO:0007669"/>
    <property type="project" value="InterPro"/>
</dbReference>
<dbReference type="Gene3D" id="2.40.40.10">
    <property type="entry name" value="RlpA-like domain"/>
    <property type="match status" value="1"/>
</dbReference>
<dbReference type="SUPFAM" id="SSF54106">
    <property type="entry name" value="LysM domain"/>
    <property type="match status" value="1"/>
</dbReference>
<evidence type="ECO:0000259" key="3">
    <source>
        <dbReference type="PROSITE" id="PS51782"/>
    </source>
</evidence>
<dbReference type="CDD" id="cd14667">
    <property type="entry name" value="3D_containing_proteins"/>
    <property type="match status" value="1"/>
</dbReference>
<accession>A0A2V2Z0E6</accession>
<dbReference type="PANTHER" id="PTHR39160">
    <property type="entry name" value="CELL WALL-BINDING PROTEIN YOCH"/>
    <property type="match status" value="1"/>
</dbReference>
<dbReference type="Pfam" id="PF06725">
    <property type="entry name" value="3D"/>
    <property type="match status" value="1"/>
</dbReference>
<proteinExistence type="predicted"/>
<dbReference type="AlphaFoldDB" id="A0A2V2Z0E6"/>
<dbReference type="GO" id="GO:0019867">
    <property type="term" value="C:outer membrane"/>
    <property type="evidence" value="ECO:0007669"/>
    <property type="project" value="InterPro"/>
</dbReference>
<reference evidence="4 5" key="1">
    <citation type="submission" date="2018-05" db="EMBL/GenBank/DDBJ databases">
        <title>Genomic Encyclopedia of Type Strains, Phase III (KMG-III): the genomes of soil and plant-associated and newly described type strains.</title>
        <authorList>
            <person name="Whitman W."/>
        </authorList>
    </citation>
    <scope>NUCLEOTIDE SEQUENCE [LARGE SCALE GENOMIC DNA]</scope>
    <source>
        <strain evidence="4 5">CECT 5696</strain>
    </source>
</reference>
<dbReference type="Proteomes" id="UP000246635">
    <property type="component" value="Unassembled WGS sequence"/>
</dbReference>
<dbReference type="GO" id="GO:0004553">
    <property type="term" value="F:hydrolase activity, hydrolyzing O-glycosyl compounds"/>
    <property type="evidence" value="ECO:0007669"/>
    <property type="project" value="InterPro"/>
</dbReference>
<feature type="signal peptide" evidence="2">
    <location>
        <begin position="1"/>
        <end position="38"/>
    </location>
</feature>
<dbReference type="InterPro" id="IPR059180">
    <property type="entry name" value="3D_YorM"/>
</dbReference>
<dbReference type="EMBL" id="QGTQ01000002">
    <property type="protein sequence ID" value="PWW07517.1"/>
    <property type="molecule type" value="Genomic_DNA"/>
</dbReference>
<dbReference type="Gene3D" id="3.10.350.10">
    <property type="entry name" value="LysM domain"/>
    <property type="match status" value="1"/>
</dbReference>
<dbReference type="RefSeq" id="WP_245946527.1">
    <property type="nucleotide sequence ID" value="NZ_CP054612.1"/>
</dbReference>
<gene>
    <name evidence="4" type="ORF">DFQ01_102415</name>
</gene>
<dbReference type="InterPro" id="IPR036908">
    <property type="entry name" value="RlpA-like_sf"/>
</dbReference>